<sequence>MESTTECSSNRTNFNSSYLDVCYVSNSRLWLVVRWGRGVSSPSLLHNQFCYSVKAVFRLLVKAWAF</sequence>
<dbReference type="Proteomes" id="UP000593567">
    <property type="component" value="Unassembled WGS sequence"/>
</dbReference>
<reference evidence="1" key="1">
    <citation type="submission" date="2020-06" db="EMBL/GenBank/DDBJ databases">
        <title>Draft genome of Bugula neritina, a colonial animal packing powerful symbionts and potential medicines.</title>
        <authorList>
            <person name="Rayko M."/>
        </authorList>
    </citation>
    <scope>NUCLEOTIDE SEQUENCE [LARGE SCALE GENOMIC DNA]</scope>
    <source>
        <strain evidence="1">Kwan_BN1</strain>
    </source>
</reference>
<comment type="caution">
    <text evidence="1">The sequence shown here is derived from an EMBL/GenBank/DDBJ whole genome shotgun (WGS) entry which is preliminary data.</text>
</comment>
<evidence type="ECO:0000313" key="1">
    <source>
        <dbReference type="EMBL" id="KAF6035672.1"/>
    </source>
</evidence>
<protein>
    <submittedName>
        <fullName evidence="1">Uncharacterized protein</fullName>
    </submittedName>
</protein>
<keyword evidence="2" id="KW-1185">Reference proteome</keyword>
<name>A0A7J7KAI0_BUGNE</name>
<dbReference type="AlphaFoldDB" id="A0A7J7KAI0"/>
<evidence type="ECO:0000313" key="2">
    <source>
        <dbReference type="Proteomes" id="UP000593567"/>
    </source>
</evidence>
<gene>
    <name evidence="1" type="ORF">EB796_006028</name>
</gene>
<dbReference type="EMBL" id="VXIV02000847">
    <property type="protein sequence ID" value="KAF6035672.1"/>
    <property type="molecule type" value="Genomic_DNA"/>
</dbReference>
<proteinExistence type="predicted"/>
<organism evidence="1 2">
    <name type="scientific">Bugula neritina</name>
    <name type="common">Brown bryozoan</name>
    <name type="synonym">Sertularia neritina</name>
    <dbReference type="NCBI Taxonomy" id="10212"/>
    <lineage>
        <taxon>Eukaryota</taxon>
        <taxon>Metazoa</taxon>
        <taxon>Spiralia</taxon>
        <taxon>Lophotrochozoa</taxon>
        <taxon>Bryozoa</taxon>
        <taxon>Gymnolaemata</taxon>
        <taxon>Cheilostomatida</taxon>
        <taxon>Flustrina</taxon>
        <taxon>Buguloidea</taxon>
        <taxon>Bugulidae</taxon>
        <taxon>Bugula</taxon>
    </lineage>
</organism>
<accession>A0A7J7KAI0</accession>